<comment type="caution">
    <text evidence="1">The sequence shown here is derived from an EMBL/GenBank/DDBJ whole genome shotgun (WGS) entry which is preliminary data.</text>
</comment>
<evidence type="ECO:0008006" key="3">
    <source>
        <dbReference type="Google" id="ProtNLM"/>
    </source>
</evidence>
<evidence type="ECO:0000313" key="2">
    <source>
        <dbReference type="Proteomes" id="UP000838686"/>
    </source>
</evidence>
<keyword evidence="2" id="KW-1185">Reference proteome</keyword>
<dbReference type="InterPro" id="IPR009920">
    <property type="entry name" value="HEPPP_synth_su1"/>
</dbReference>
<dbReference type="Proteomes" id="UP000838686">
    <property type="component" value="Unassembled WGS sequence"/>
</dbReference>
<dbReference type="EMBL" id="CAKMMF010000035">
    <property type="protein sequence ID" value="CAH1221181.1"/>
    <property type="molecule type" value="Genomic_DNA"/>
</dbReference>
<gene>
    <name evidence="1" type="ORF">PAECIP111893_04675</name>
</gene>
<organism evidence="1 2">
    <name type="scientific">Paenibacillus plantiphilus</name>
    <dbReference type="NCBI Taxonomy" id="2905650"/>
    <lineage>
        <taxon>Bacteria</taxon>
        <taxon>Bacillati</taxon>
        <taxon>Bacillota</taxon>
        <taxon>Bacilli</taxon>
        <taxon>Bacillales</taxon>
        <taxon>Paenibacillaceae</taxon>
        <taxon>Paenibacillus</taxon>
    </lineage>
</organism>
<evidence type="ECO:0000313" key="1">
    <source>
        <dbReference type="EMBL" id="CAH1221181.1"/>
    </source>
</evidence>
<proteinExistence type="predicted"/>
<sequence>MKSYRIPEIAKKYVEYDMIQTYTELPAFPDSRIRLLFAFLAHQRMPQSTIELFSLVASLVQLGMDTHDLVDLESGHVSEREMRSRQLKVLAGDYFSSRFYQLLSQAGQVDMIRRLSQGVCEVNRLKMNLYIRMGQLNLSAEDYVHQCTQLRTELFHAFSGILDDGVVRLWSDLLEIVGRCEVIMDELNRCDEPERFHGSWGFWHVFQAGTDEERRKLARQSDEPAFIEGLLVKYDIRSRLAEMLHNTAGHIQSIAAKLESRKLADELRQIGDAFINPIIPKASVLNERR</sequence>
<dbReference type="Gene3D" id="1.20.120.1450">
    <property type="match status" value="1"/>
</dbReference>
<dbReference type="Pfam" id="PF07307">
    <property type="entry name" value="HEPPP_synt_1"/>
    <property type="match status" value="1"/>
</dbReference>
<reference evidence="1" key="1">
    <citation type="submission" date="2022-01" db="EMBL/GenBank/DDBJ databases">
        <authorList>
            <person name="Criscuolo A."/>
        </authorList>
    </citation>
    <scope>NUCLEOTIDE SEQUENCE</scope>
    <source>
        <strain evidence="1">CIP111893</strain>
    </source>
</reference>
<accession>A0ABM9CS62</accession>
<dbReference type="RefSeq" id="WP_236345253.1">
    <property type="nucleotide sequence ID" value="NZ_CAKMMF010000035.1"/>
</dbReference>
<protein>
    <recommendedName>
        <fullName evidence="3">Heptaprenyl diphosphate synthase</fullName>
    </recommendedName>
</protein>
<name>A0ABM9CS62_9BACL</name>